<dbReference type="RefSeq" id="XP_033456108.1">
    <property type="nucleotide sequence ID" value="XM_033602680.1"/>
</dbReference>
<reference evidence="2" key="1">
    <citation type="submission" date="2020-01" db="EMBL/GenBank/DDBJ databases">
        <authorList>
            <consortium name="DOE Joint Genome Institute"/>
            <person name="Haridas S."/>
            <person name="Albert R."/>
            <person name="Binder M."/>
            <person name="Bloem J."/>
            <person name="Labutti K."/>
            <person name="Salamov A."/>
            <person name="Andreopoulos B."/>
            <person name="Baker S.E."/>
            <person name="Barry K."/>
            <person name="Bills G."/>
            <person name="Bluhm B.H."/>
            <person name="Cannon C."/>
            <person name="Castanera R."/>
            <person name="Culley D.E."/>
            <person name="Daum C."/>
            <person name="Ezra D."/>
            <person name="Gonzalez J.B."/>
            <person name="Henrissat B."/>
            <person name="Kuo A."/>
            <person name="Liang C."/>
            <person name="Lipzen A."/>
            <person name="Lutzoni F."/>
            <person name="Magnuson J."/>
            <person name="Mondo S."/>
            <person name="Nolan M."/>
            <person name="Ohm R."/>
            <person name="Pangilinan J."/>
            <person name="Park H.-J."/>
            <person name="Ramirez L."/>
            <person name="Alfaro M."/>
            <person name="Sun H."/>
            <person name="Tritt A."/>
            <person name="Yoshinaga Y."/>
            <person name="Zwiers L.-H."/>
            <person name="Turgeon B.G."/>
            <person name="Goodwin S.B."/>
            <person name="Spatafora J.W."/>
            <person name="Crous P.W."/>
            <person name="Grigoriev I.V."/>
        </authorList>
    </citation>
    <scope>NUCLEOTIDE SEQUENCE</scope>
    <source>
        <strain evidence="2">CBS 342.82</strain>
    </source>
</reference>
<organism evidence="2">
    <name type="scientific">Dissoconium aciculare CBS 342.82</name>
    <dbReference type="NCBI Taxonomy" id="1314786"/>
    <lineage>
        <taxon>Eukaryota</taxon>
        <taxon>Fungi</taxon>
        <taxon>Dikarya</taxon>
        <taxon>Ascomycota</taxon>
        <taxon>Pezizomycotina</taxon>
        <taxon>Dothideomycetes</taxon>
        <taxon>Dothideomycetidae</taxon>
        <taxon>Mycosphaerellales</taxon>
        <taxon>Dissoconiaceae</taxon>
        <taxon>Dissoconium</taxon>
    </lineage>
</organism>
<dbReference type="SUPFAM" id="SSF56112">
    <property type="entry name" value="Protein kinase-like (PK-like)"/>
    <property type="match status" value="1"/>
</dbReference>
<sequence length="304" mass="34815">MTEQAAAVLAIANSLFGPQSEFSYTTDVNPYEGGEYRIYALLVEQGDRRVCFRIPKSPYNANTRFLVEQEIEFRRLIDAGPIKCFTRMIASDPTADNPLETCYLILEWAHGNKMLWFDYIPASERHRPLEWITARIDRKIARAQAGTYNGTLTSCQEQKELIAKYWIPELDASPHVFVHGDISGNNIIVNLDYDVQSVVDLGWAEYRPLQFAAEYPKFLTHEPTEDAEGAVTWRSADSAQMREDRAFYLSCIEARAEIQGGIVQGYYRILARPDEVARYWWYVSAGWLHAHRAMSACGWEPPVK</sequence>
<reference evidence="2" key="2">
    <citation type="submission" date="2020-04" db="EMBL/GenBank/DDBJ databases">
        <authorList>
            <consortium name="NCBI Genome Project"/>
        </authorList>
    </citation>
    <scope>NUCLEOTIDE SEQUENCE</scope>
    <source>
        <strain evidence="2">CBS 342.82</strain>
    </source>
</reference>
<dbReference type="Proteomes" id="UP000504637">
    <property type="component" value="Unplaced"/>
</dbReference>
<dbReference type="OrthoDB" id="5598852at2759"/>
<dbReference type="AlphaFoldDB" id="A0A6J3LWQ5"/>
<name>A0A6J3LWQ5_9PEZI</name>
<gene>
    <name evidence="2" type="ORF">K489DRAFT_363368</name>
</gene>
<proteinExistence type="predicted"/>
<accession>A0A6J3LWQ5</accession>
<evidence type="ECO:0000313" key="1">
    <source>
        <dbReference type="Proteomes" id="UP000504637"/>
    </source>
</evidence>
<reference evidence="2" key="3">
    <citation type="submission" date="2025-08" db="UniProtKB">
        <authorList>
            <consortium name="RefSeq"/>
        </authorList>
    </citation>
    <scope>IDENTIFICATION</scope>
    <source>
        <strain evidence="2">CBS 342.82</strain>
    </source>
</reference>
<protein>
    <submittedName>
        <fullName evidence="2">Uncharacterized protein</fullName>
    </submittedName>
</protein>
<dbReference type="GeneID" id="54360480"/>
<keyword evidence="1" id="KW-1185">Reference proteome</keyword>
<dbReference type="InterPro" id="IPR011009">
    <property type="entry name" value="Kinase-like_dom_sf"/>
</dbReference>
<evidence type="ECO:0000313" key="2">
    <source>
        <dbReference type="RefSeq" id="XP_033456108.1"/>
    </source>
</evidence>